<dbReference type="Pfam" id="PF21857">
    <property type="entry name" value="DUF6913"/>
    <property type="match status" value="1"/>
</dbReference>
<dbReference type="RefSeq" id="WP_221258577.1">
    <property type="nucleotide sequence ID" value="NZ_AP024749.1"/>
</dbReference>
<dbReference type="InterPro" id="IPR054207">
    <property type="entry name" value="DUF6913"/>
</dbReference>
<dbReference type="Proteomes" id="UP000825258">
    <property type="component" value="Chromosome"/>
</dbReference>
<name>A0ABM7S7I7_9FLAO</name>
<organism evidence="1 2">
    <name type="scientific">Flavobacterium okayamense</name>
    <dbReference type="NCBI Taxonomy" id="2830782"/>
    <lineage>
        <taxon>Bacteria</taxon>
        <taxon>Pseudomonadati</taxon>
        <taxon>Bacteroidota</taxon>
        <taxon>Flavobacteriia</taxon>
        <taxon>Flavobacteriales</taxon>
        <taxon>Flavobacteriaceae</taxon>
        <taxon>Flavobacterium</taxon>
    </lineage>
</organism>
<sequence>MFYRILKEFFLKKVVSKGLLGYKLEDSEEKIKTIGILVDESEILNRDTILRELKSYNLEVEAIEVLVFKEKIKNKEVIQEPFYTLKDLSLSGKINKLEVQKFIEADFDLLINFYEEPKASLNVIAKKSKAKFKVGFSTIDKRINHLIIDCDLENVKVFTSELVKYLRILNKV</sequence>
<gene>
    <name evidence="1" type="ORF">KK2020170_23710</name>
</gene>
<dbReference type="EMBL" id="AP024749">
    <property type="protein sequence ID" value="BCY29503.1"/>
    <property type="molecule type" value="Genomic_DNA"/>
</dbReference>
<proteinExistence type="predicted"/>
<protein>
    <submittedName>
        <fullName evidence="1">Uncharacterized protein</fullName>
    </submittedName>
</protein>
<reference evidence="1 2" key="1">
    <citation type="submission" date="2021-06" db="EMBL/GenBank/DDBJ databases">
        <title>Whole genome sequences of Flavobacterium sp. KK2020170 and assembly.</title>
        <authorList>
            <person name="Kitahara K."/>
            <person name="Miyoshi S."/>
            <person name="Uesaka K."/>
        </authorList>
    </citation>
    <scope>NUCLEOTIDE SEQUENCE [LARGE SCALE GENOMIC DNA]</scope>
    <source>
        <strain evidence="1 2">KK2020170</strain>
    </source>
</reference>
<keyword evidence="2" id="KW-1185">Reference proteome</keyword>
<accession>A0ABM7S7I7</accession>
<evidence type="ECO:0000313" key="1">
    <source>
        <dbReference type="EMBL" id="BCY29503.1"/>
    </source>
</evidence>
<evidence type="ECO:0000313" key="2">
    <source>
        <dbReference type="Proteomes" id="UP000825258"/>
    </source>
</evidence>